<proteinExistence type="predicted"/>
<reference evidence="1" key="1">
    <citation type="submission" date="2018-02" db="EMBL/GenBank/DDBJ databases">
        <title>The genomes of Aspergillus section Nigri reveals drivers in fungal speciation.</title>
        <authorList>
            <consortium name="DOE Joint Genome Institute"/>
            <person name="Vesth T.C."/>
            <person name="Nybo J."/>
            <person name="Theobald S."/>
            <person name="Brandl J."/>
            <person name="Frisvad J.C."/>
            <person name="Nielsen K.F."/>
            <person name="Lyhne E.K."/>
            <person name="Kogle M.E."/>
            <person name="Kuo A."/>
            <person name="Riley R."/>
            <person name="Clum A."/>
            <person name="Nolan M."/>
            <person name="Lipzen A."/>
            <person name="Salamov A."/>
            <person name="Henrissat B."/>
            <person name="Wiebenga A."/>
            <person name="De vries R.P."/>
            <person name="Grigoriev I.V."/>
            <person name="Mortensen U.H."/>
            <person name="Andersen M.R."/>
            <person name="Baker S.E."/>
        </authorList>
    </citation>
    <scope>NUCLEOTIDE SEQUENCE</scope>
    <source>
        <strain evidence="1">CBS 121060</strain>
    </source>
</reference>
<organism evidence="1 2">
    <name type="scientific">Aspergillus aculeatinus CBS 121060</name>
    <dbReference type="NCBI Taxonomy" id="1448322"/>
    <lineage>
        <taxon>Eukaryota</taxon>
        <taxon>Fungi</taxon>
        <taxon>Dikarya</taxon>
        <taxon>Ascomycota</taxon>
        <taxon>Pezizomycotina</taxon>
        <taxon>Eurotiomycetes</taxon>
        <taxon>Eurotiomycetidae</taxon>
        <taxon>Eurotiales</taxon>
        <taxon>Aspergillaceae</taxon>
        <taxon>Aspergillus</taxon>
        <taxon>Aspergillus subgen. Circumdati</taxon>
    </lineage>
</organism>
<name>A0ACD1H980_9EURO</name>
<keyword evidence="2" id="KW-1185">Reference proteome</keyword>
<evidence type="ECO:0000313" key="1">
    <source>
        <dbReference type="EMBL" id="RAH70034.1"/>
    </source>
</evidence>
<accession>A0ACD1H980</accession>
<protein>
    <submittedName>
        <fullName evidence="1">Uncharacterized protein</fullName>
    </submittedName>
</protein>
<dbReference type="Proteomes" id="UP000249661">
    <property type="component" value="Unassembled WGS sequence"/>
</dbReference>
<dbReference type="EMBL" id="KZ824957">
    <property type="protein sequence ID" value="RAH70034.1"/>
    <property type="molecule type" value="Genomic_DNA"/>
</dbReference>
<evidence type="ECO:0000313" key="2">
    <source>
        <dbReference type="Proteomes" id="UP000249661"/>
    </source>
</evidence>
<gene>
    <name evidence="1" type="ORF">BO66DRAFT_392103</name>
</gene>
<sequence>MKAAFALGAEAEFEQNQAQEVQEAQASDHPTEHATAERTPDDEADTEFDASEEEKEEEEEEEEEEEPGSPFIKTEAQEGLTAFRPAIVDEDPRASSSTTSSEYQSTERWDDQAPTTPPRYHNPVNFTAEDLRLRLSSNFGLYVGLDANTISGKVEVALYQSLEPHLASIRLRRTKRINPKMIDIYVNSAREREHLIQCAEKWVPCVKEHQYVHPQPPPPPPFPPPTPTKRQILGDSSPLNRAFKL</sequence>